<dbReference type="Proteomes" id="UP000280417">
    <property type="component" value="Unassembled WGS sequence"/>
</dbReference>
<comment type="caution">
    <text evidence="1">The sequence shown here is derived from an EMBL/GenBank/DDBJ whole genome shotgun (WGS) entry which is preliminary data.</text>
</comment>
<proteinExistence type="predicted"/>
<dbReference type="Pfam" id="PF14102">
    <property type="entry name" value="Caps_synth_CapC"/>
    <property type="match status" value="1"/>
</dbReference>
<dbReference type="GO" id="GO:0016020">
    <property type="term" value="C:membrane"/>
    <property type="evidence" value="ECO:0007669"/>
    <property type="project" value="InterPro"/>
</dbReference>
<gene>
    <name evidence="1" type="primary">pgsC</name>
    <name evidence="1" type="ORF">DRJ04_01215</name>
</gene>
<accession>A0A662DL74</accession>
<evidence type="ECO:0000313" key="2">
    <source>
        <dbReference type="Proteomes" id="UP000280417"/>
    </source>
</evidence>
<organism evidence="1 2">
    <name type="scientific">Aerophobetes bacterium</name>
    <dbReference type="NCBI Taxonomy" id="2030807"/>
    <lineage>
        <taxon>Bacteria</taxon>
        <taxon>Candidatus Aerophobota</taxon>
    </lineage>
</organism>
<dbReference type="GO" id="GO:0045227">
    <property type="term" value="P:capsule polysaccharide biosynthetic process"/>
    <property type="evidence" value="ECO:0007669"/>
    <property type="project" value="InterPro"/>
</dbReference>
<reference evidence="1 2" key="1">
    <citation type="submission" date="2018-06" db="EMBL/GenBank/DDBJ databases">
        <title>Extensive metabolic versatility and redundancy in microbially diverse, dynamic hydrothermal sediments.</title>
        <authorList>
            <person name="Dombrowski N."/>
            <person name="Teske A."/>
            <person name="Baker B.J."/>
        </authorList>
    </citation>
    <scope>NUCLEOTIDE SEQUENCE [LARGE SCALE GENOMIC DNA]</scope>
    <source>
        <strain evidence="1">B3_G15</strain>
    </source>
</reference>
<protein>
    <submittedName>
        <fullName evidence="1">Poly-gamma-glutamate biosynthesis protein PgsC</fullName>
    </submittedName>
</protein>
<dbReference type="AlphaFoldDB" id="A0A662DL74"/>
<sequence length="142" mass="15615">MVAQSIIIGIIVGFLFYELTGFSPGGIVVAGYLALVINTPSKIISTIAAGILTYLLVEAISNYTILYGRRRFMSMIMVGLAVKWLLEELFIRIRVHDIELIPVGYVIPGLIANDMKRQGVIPTILSIIIVMAIVSLILRLLL</sequence>
<evidence type="ECO:0000313" key="1">
    <source>
        <dbReference type="EMBL" id="RLE15043.1"/>
    </source>
</evidence>
<name>A0A662DL74_UNCAE</name>
<dbReference type="EMBL" id="QMQA01000019">
    <property type="protein sequence ID" value="RLE15043.1"/>
    <property type="molecule type" value="Genomic_DNA"/>
</dbReference>
<dbReference type="InterPro" id="IPR008338">
    <property type="entry name" value="Capsule_biosynth_CapC"/>
</dbReference>
<dbReference type="PRINTS" id="PR01759">
    <property type="entry name" value="CAPSULEPROTC"/>
</dbReference>
<dbReference type="NCBIfam" id="TIGR04011">
    <property type="entry name" value="poly_gGlu_PgsC"/>
    <property type="match status" value="1"/>
</dbReference>